<dbReference type="Pfam" id="PF07963">
    <property type="entry name" value="N_methyl"/>
    <property type="match status" value="1"/>
</dbReference>
<keyword evidence="1" id="KW-0812">Transmembrane</keyword>
<keyword evidence="1" id="KW-1133">Transmembrane helix</keyword>
<name>A0A381N2E5_9ZZZZ</name>
<keyword evidence="1" id="KW-0472">Membrane</keyword>
<reference evidence="2" key="1">
    <citation type="submission" date="2018-05" db="EMBL/GenBank/DDBJ databases">
        <authorList>
            <person name="Lanie J.A."/>
            <person name="Ng W.-L."/>
            <person name="Kazmierczak K.M."/>
            <person name="Andrzejewski T.M."/>
            <person name="Davidsen T.M."/>
            <person name="Wayne K.J."/>
            <person name="Tettelin H."/>
            <person name="Glass J.I."/>
            <person name="Rusch D."/>
            <person name="Podicherti R."/>
            <person name="Tsui H.-C.T."/>
            <person name="Winkler M.E."/>
        </authorList>
    </citation>
    <scope>NUCLEOTIDE SEQUENCE</scope>
</reference>
<dbReference type="AlphaFoldDB" id="A0A381N2E5"/>
<dbReference type="EMBL" id="UINC01000057">
    <property type="protein sequence ID" value="SUZ48214.1"/>
    <property type="molecule type" value="Genomic_DNA"/>
</dbReference>
<evidence type="ECO:0000256" key="1">
    <source>
        <dbReference type="SAM" id="Phobius"/>
    </source>
</evidence>
<dbReference type="InterPro" id="IPR045584">
    <property type="entry name" value="Pilin-like"/>
</dbReference>
<protein>
    <recommendedName>
        <fullName evidence="3">Prepilin-type N-terminal cleavage/methylation domain-containing protein</fullName>
    </recommendedName>
</protein>
<dbReference type="SUPFAM" id="SSF54523">
    <property type="entry name" value="Pili subunits"/>
    <property type="match status" value="1"/>
</dbReference>
<dbReference type="Gene3D" id="3.30.700.10">
    <property type="entry name" value="Glycoprotein, Type 4 Pilin"/>
    <property type="match status" value="1"/>
</dbReference>
<dbReference type="PROSITE" id="PS00409">
    <property type="entry name" value="PROKAR_NTER_METHYL"/>
    <property type="match status" value="1"/>
</dbReference>
<feature type="transmembrane region" description="Helical" evidence="1">
    <location>
        <begin position="7"/>
        <end position="31"/>
    </location>
</feature>
<organism evidence="2">
    <name type="scientific">marine metagenome</name>
    <dbReference type="NCBI Taxonomy" id="408172"/>
    <lineage>
        <taxon>unclassified sequences</taxon>
        <taxon>metagenomes</taxon>
        <taxon>ecological metagenomes</taxon>
    </lineage>
</organism>
<gene>
    <name evidence="2" type="ORF">METZ01_LOCUS1068</name>
</gene>
<proteinExistence type="predicted"/>
<evidence type="ECO:0000313" key="2">
    <source>
        <dbReference type="EMBL" id="SUZ48214.1"/>
    </source>
</evidence>
<accession>A0A381N2E5</accession>
<dbReference type="InterPro" id="IPR012902">
    <property type="entry name" value="N_methyl_site"/>
</dbReference>
<sequence>MKKFVSGFTLIELIIAIAIIGFIVAIAIPAYQDYDVRTNNENLM</sequence>
<dbReference type="NCBIfam" id="TIGR02532">
    <property type="entry name" value="IV_pilin_GFxxxE"/>
    <property type="match status" value="1"/>
</dbReference>
<evidence type="ECO:0008006" key="3">
    <source>
        <dbReference type="Google" id="ProtNLM"/>
    </source>
</evidence>